<name>A0A2W7PLT7_9RHOB</name>
<dbReference type="Proteomes" id="UP000249364">
    <property type="component" value="Unassembled WGS sequence"/>
</dbReference>
<dbReference type="Gene3D" id="1.20.1440.110">
    <property type="entry name" value="acylaminoacyl peptidase"/>
    <property type="match status" value="1"/>
</dbReference>
<dbReference type="PANTHER" id="PTHR22946:SF12">
    <property type="entry name" value="CONIDIAL PIGMENT BIOSYNTHESIS PROTEIN AYG1 (AFU_ORTHOLOGUE AFUA_2G17550)"/>
    <property type="match status" value="1"/>
</dbReference>
<dbReference type="InterPro" id="IPR010520">
    <property type="entry name" value="FrsA-like"/>
</dbReference>
<dbReference type="EMBL" id="QKZQ01000022">
    <property type="protein sequence ID" value="PZX37224.1"/>
    <property type="molecule type" value="Genomic_DNA"/>
</dbReference>
<dbReference type="RefSeq" id="WP_071468503.1">
    <property type="nucleotide sequence ID" value="NZ_MEHT01000006.1"/>
</dbReference>
<evidence type="ECO:0000313" key="3">
    <source>
        <dbReference type="Proteomes" id="UP000249364"/>
    </source>
</evidence>
<gene>
    <name evidence="2" type="ORF">LY56_03224</name>
</gene>
<proteinExistence type="predicted"/>
<reference evidence="2 3" key="1">
    <citation type="submission" date="2018-06" db="EMBL/GenBank/DDBJ databases">
        <title>Genomic Encyclopedia of Archaeal and Bacterial Type Strains, Phase II (KMG-II): from individual species to whole genera.</title>
        <authorList>
            <person name="Goeker M."/>
        </authorList>
    </citation>
    <scope>NUCLEOTIDE SEQUENCE [LARGE SCALE GENOMIC DNA]</scope>
    <source>
        <strain evidence="2 3">DSM 13087</strain>
    </source>
</reference>
<dbReference type="InterPro" id="IPR050261">
    <property type="entry name" value="FrsA_esterase"/>
</dbReference>
<dbReference type="Gene3D" id="3.40.50.1820">
    <property type="entry name" value="alpha/beta hydrolase"/>
    <property type="match status" value="1"/>
</dbReference>
<dbReference type="GO" id="GO:0016787">
    <property type="term" value="F:hydrolase activity"/>
    <property type="evidence" value="ECO:0007669"/>
    <property type="project" value="UniProtKB-KW"/>
</dbReference>
<dbReference type="STRING" id="121821.GCA_001870675_01778"/>
<dbReference type="OrthoDB" id="9806163at2"/>
<sequence length="354" mass="39034">MEDDLLVETLRDRLPRLYAAGVDYNDIQTLLQRIERIGDWPREWEKLARMRAELGAAAIALGQTVTAGAAFQKAALYFHFGQFVYFADSAEKQRMQQCQQDAYLRAAPYLLPPAQQLTVPFEGVEFQGNLRLPPGIGGRAPCVLLNPGADSTKEEFHTFENEFLARGVATFSYDGPGQGLTWAKMKLRPDFEAPISAVIDRLEQHDAIDAGRIGIWGRSFGAYCALRGATDARLRACISIGGFYDMGEIWSRMPKGTTDSICYALGVETLAEGAELARSYTLARVLGNVGCPVLIVHSGQDNVCPVSESQRMIQELGADAELSVFAEGNHVCDNIPYIVRPLMADWMARKLFSG</sequence>
<evidence type="ECO:0000313" key="2">
    <source>
        <dbReference type="EMBL" id="PZX37224.1"/>
    </source>
</evidence>
<dbReference type="InterPro" id="IPR029058">
    <property type="entry name" value="AB_hydrolase_fold"/>
</dbReference>
<dbReference type="SUPFAM" id="SSF53474">
    <property type="entry name" value="alpha/beta-Hydrolases"/>
    <property type="match status" value="1"/>
</dbReference>
<dbReference type="PANTHER" id="PTHR22946">
    <property type="entry name" value="DIENELACTONE HYDROLASE DOMAIN-CONTAINING PROTEIN-RELATED"/>
    <property type="match status" value="1"/>
</dbReference>
<dbReference type="Pfam" id="PF06500">
    <property type="entry name" value="FrsA-like"/>
    <property type="match status" value="1"/>
</dbReference>
<keyword evidence="3" id="KW-1185">Reference proteome</keyword>
<keyword evidence="1 2" id="KW-0378">Hydrolase</keyword>
<accession>A0A2W7PLT7</accession>
<comment type="caution">
    <text evidence="2">The sequence shown here is derived from an EMBL/GenBank/DDBJ whole genome shotgun (WGS) entry which is preliminary data.</text>
</comment>
<organism evidence="2 3">
    <name type="scientific">Roseinatronobacter thiooxidans</name>
    <dbReference type="NCBI Taxonomy" id="121821"/>
    <lineage>
        <taxon>Bacteria</taxon>
        <taxon>Pseudomonadati</taxon>
        <taxon>Pseudomonadota</taxon>
        <taxon>Alphaproteobacteria</taxon>
        <taxon>Rhodobacterales</taxon>
        <taxon>Paracoccaceae</taxon>
        <taxon>Roseinatronobacter</taxon>
    </lineage>
</organism>
<protein>
    <submittedName>
        <fullName evidence="2">2,6-dihydroxypseudooxynicotine hydrolase</fullName>
    </submittedName>
</protein>
<dbReference type="AlphaFoldDB" id="A0A2W7PLT7"/>
<evidence type="ECO:0000256" key="1">
    <source>
        <dbReference type="ARBA" id="ARBA00022801"/>
    </source>
</evidence>